<protein>
    <submittedName>
        <fullName evidence="2">PRTRC system protein C</fullName>
    </submittedName>
</protein>
<dbReference type="Gene3D" id="1.10.390.30">
    <property type="entry name" value="Peptidase M60, enhancin-like domain 3"/>
    <property type="match status" value="1"/>
</dbReference>
<dbReference type="InterPro" id="IPR031161">
    <property type="entry name" value="Peptidase_M60_dom"/>
</dbReference>
<dbReference type="Gene3D" id="2.60.120.1250">
    <property type="entry name" value="Peptidase M60, enhancin-like domain 1"/>
    <property type="match status" value="1"/>
</dbReference>
<dbReference type="InterPro" id="IPR042279">
    <property type="entry name" value="Pep_M60_3"/>
</dbReference>
<sequence length="562" mass="64828">MMKYMYLVCLLVFWSFSVKGQGRMDRENEYRTQVFDAYPTVEETARSLKTSGYNPFENPTGIWFSKGEEVVLTVSDTQGETPFLCTYDYEQNGSLKRYPLESGENKICIEESGLGYLFFYTSRWNEMKPLVVNFKGGRVNGYFDRRKHTNAYWKQLLASAVCDRLDIKGDYINLAYKVSSLKQHCPEKGLALIDFYDRIVDIEHELMGLKKYNLRPRNHMFAREVPSGLFADGWGAGFASDCMHELANPDNIHKGTWCIAHELGHVNQIRPGLKWVSTTEVTNNIYSVWCRFLLEPDYLNLEQERVNDGDDNHVLGGRFDSYLNYGIVKGEQWLCQRGQDRMKDYENGGDHFVKLCPLWQLQLYYAVAGHGNAWNCPDWFADVAQIVRNTDESELSHGELQLNFMKNVADVVKEDLSDFFVKVGMLKPIDKDMDDYSRAQLTITQEQCDKLKRYMSKYPKPASPVLYYLTANSVQAYRDRLPVIGAYGKGVEHKDGIIVADHNVWKNVTVFETYREKELIKVSMVGTDSPNRDYTLIRYPEGATRVEAVAWDGTRTLVFGKR</sequence>
<dbReference type="Gene3D" id="3.40.390.80">
    <property type="entry name" value="Peptidase M60, enhancin-like domain 2"/>
    <property type="match status" value="1"/>
</dbReference>
<name>A0A7K1HH14_9BACT</name>
<feature type="domain" description="Peptidase M60" evidence="1">
    <location>
        <begin position="55"/>
        <end position="366"/>
    </location>
</feature>
<dbReference type="Proteomes" id="UP000437446">
    <property type="component" value="Unassembled WGS sequence"/>
</dbReference>
<gene>
    <name evidence="2" type="ORF">GMD66_14750</name>
</gene>
<evidence type="ECO:0000313" key="2">
    <source>
        <dbReference type="EMBL" id="MTU30450.1"/>
    </source>
</evidence>
<dbReference type="SMART" id="SM01276">
    <property type="entry name" value="M60-like"/>
    <property type="match status" value="1"/>
</dbReference>
<dbReference type="Pfam" id="PF13402">
    <property type="entry name" value="Peptidase_M60"/>
    <property type="match status" value="1"/>
</dbReference>
<dbReference type="EMBL" id="WNCR01000008">
    <property type="protein sequence ID" value="MTU30450.1"/>
    <property type="molecule type" value="Genomic_DNA"/>
</dbReference>
<accession>A0A7K1HH14</accession>
<evidence type="ECO:0000313" key="3">
    <source>
        <dbReference type="Proteomes" id="UP000437446"/>
    </source>
</evidence>
<dbReference type="PROSITE" id="PS51723">
    <property type="entry name" value="PEPTIDASE_M60"/>
    <property type="match status" value="1"/>
</dbReference>
<comment type="caution">
    <text evidence="2">The sequence shown here is derived from an EMBL/GenBank/DDBJ whole genome shotgun (WGS) entry which is preliminary data.</text>
</comment>
<proteinExistence type="predicted"/>
<reference evidence="2 3" key="1">
    <citation type="journal article" date="2019" name="Nat. Med.">
        <title>A library of human gut bacterial isolates paired with longitudinal multiomics data enables mechanistic microbiome research.</title>
        <authorList>
            <person name="Poyet M."/>
            <person name="Groussin M."/>
            <person name="Gibbons S.M."/>
            <person name="Avila-Pacheco J."/>
            <person name="Jiang X."/>
            <person name="Kearney S.M."/>
            <person name="Perrotta A.R."/>
            <person name="Berdy B."/>
            <person name="Zhao S."/>
            <person name="Lieberman T.D."/>
            <person name="Swanson P.K."/>
            <person name="Smith M."/>
            <person name="Roesemann S."/>
            <person name="Alexander J.E."/>
            <person name="Rich S.A."/>
            <person name="Livny J."/>
            <person name="Vlamakis H."/>
            <person name="Clish C."/>
            <person name="Bullock K."/>
            <person name="Deik A."/>
            <person name="Scott J."/>
            <person name="Pierce K.A."/>
            <person name="Xavier R.J."/>
            <person name="Alm E.J."/>
        </authorList>
    </citation>
    <scope>NUCLEOTIDE SEQUENCE [LARGE SCALE GENOMIC DNA]</scope>
    <source>
        <strain evidence="2 3">BIOML-A25</strain>
    </source>
</reference>
<organism evidence="2 3">
    <name type="scientific">Parabacteroides merdae</name>
    <dbReference type="NCBI Taxonomy" id="46503"/>
    <lineage>
        <taxon>Bacteria</taxon>
        <taxon>Pseudomonadati</taxon>
        <taxon>Bacteroidota</taxon>
        <taxon>Bacteroidia</taxon>
        <taxon>Bacteroidales</taxon>
        <taxon>Tannerellaceae</taxon>
        <taxon>Parabacteroides</taxon>
    </lineage>
</organism>
<dbReference type="AlphaFoldDB" id="A0A7K1HH14"/>
<evidence type="ECO:0000259" key="1">
    <source>
        <dbReference type="PROSITE" id="PS51723"/>
    </source>
</evidence>